<comment type="caution">
    <text evidence="5">The sequence shown here is derived from an EMBL/GenBank/DDBJ whole genome shotgun (WGS) entry which is preliminary data.</text>
</comment>
<organism evidence="5 6">
    <name type="scientific">Pseudobythopirellula maris</name>
    <dbReference type="NCBI Taxonomy" id="2527991"/>
    <lineage>
        <taxon>Bacteria</taxon>
        <taxon>Pseudomonadati</taxon>
        <taxon>Planctomycetota</taxon>
        <taxon>Planctomycetia</taxon>
        <taxon>Pirellulales</taxon>
        <taxon>Lacipirellulaceae</taxon>
        <taxon>Pseudobythopirellula</taxon>
    </lineage>
</organism>
<dbReference type="PROSITE" id="PS50949">
    <property type="entry name" value="HTH_GNTR"/>
    <property type="match status" value="1"/>
</dbReference>
<accession>A0A5C5ZUZ4</accession>
<dbReference type="CDD" id="cd07377">
    <property type="entry name" value="WHTH_GntR"/>
    <property type="match status" value="1"/>
</dbReference>
<sequence length="251" mass="27744">MAASSTRAQQAYTHLHERIATGTLEPGAVVSEASLAKELGISRTPIGEALRRLAHEGLVEQVPRFGTIVREISTTELIELFEIREALEGLAAGKAATLMTAETQDELETVCDTIEREIEAARQSGAEILEGESLRRFLATDLAFHMLIIASADNKRLFDMIHQTRSISLTFKTRRGEHSIARVEQAAQAHRRILEAIRAREPEAASRLVGEHIRTSREQSFSDPAKQKTSVSVQSLNLPEYIKQELAGLNP</sequence>
<dbReference type="OrthoDB" id="114741at2"/>
<protein>
    <submittedName>
        <fullName evidence="5">Putative HTH-type transcriptional regulator YdfH</fullName>
    </submittedName>
</protein>
<gene>
    <name evidence="5" type="primary">ydfH</name>
    <name evidence="5" type="ORF">Mal64_14590</name>
</gene>
<dbReference type="PANTHER" id="PTHR43537:SF24">
    <property type="entry name" value="GLUCONATE OPERON TRANSCRIPTIONAL REPRESSOR"/>
    <property type="match status" value="1"/>
</dbReference>
<dbReference type="PRINTS" id="PR00035">
    <property type="entry name" value="HTHGNTR"/>
</dbReference>
<dbReference type="Gene3D" id="1.20.120.530">
    <property type="entry name" value="GntR ligand-binding domain-like"/>
    <property type="match status" value="1"/>
</dbReference>
<dbReference type="RefSeq" id="WP_146398460.1">
    <property type="nucleotide sequence ID" value="NZ_SJPQ01000001.1"/>
</dbReference>
<dbReference type="GO" id="GO:0003677">
    <property type="term" value="F:DNA binding"/>
    <property type="evidence" value="ECO:0007669"/>
    <property type="project" value="UniProtKB-KW"/>
</dbReference>
<dbReference type="SUPFAM" id="SSF48008">
    <property type="entry name" value="GntR ligand-binding domain-like"/>
    <property type="match status" value="1"/>
</dbReference>
<evidence type="ECO:0000256" key="3">
    <source>
        <dbReference type="ARBA" id="ARBA00023163"/>
    </source>
</evidence>
<evidence type="ECO:0000259" key="4">
    <source>
        <dbReference type="PROSITE" id="PS50949"/>
    </source>
</evidence>
<dbReference type="SUPFAM" id="SSF46785">
    <property type="entry name" value="Winged helix' DNA-binding domain"/>
    <property type="match status" value="1"/>
</dbReference>
<dbReference type="EMBL" id="SJPQ01000001">
    <property type="protein sequence ID" value="TWT91060.1"/>
    <property type="molecule type" value="Genomic_DNA"/>
</dbReference>
<dbReference type="Proteomes" id="UP000315440">
    <property type="component" value="Unassembled WGS sequence"/>
</dbReference>
<keyword evidence="6" id="KW-1185">Reference proteome</keyword>
<dbReference type="GO" id="GO:0003700">
    <property type="term" value="F:DNA-binding transcription factor activity"/>
    <property type="evidence" value="ECO:0007669"/>
    <property type="project" value="InterPro"/>
</dbReference>
<name>A0A5C5ZUZ4_9BACT</name>
<keyword evidence="1" id="KW-0805">Transcription regulation</keyword>
<dbReference type="InterPro" id="IPR036388">
    <property type="entry name" value="WH-like_DNA-bd_sf"/>
</dbReference>
<reference evidence="5 6" key="1">
    <citation type="submission" date="2019-02" db="EMBL/GenBank/DDBJ databases">
        <title>Deep-cultivation of Planctomycetes and their phenomic and genomic characterization uncovers novel biology.</title>
        <authorList>
            <person name="Wiegand S."/>
            <person name="Jogler M."/>
            <person name="Boedeker C."/>
            <person name="Pinto D."/>
            <person name="Vollmers J."/>
            <person name="Rivas-Marin E."/>
            <person name="Kohn T."/>
            <person name="Peeters S.H."/>
            <person name="Heuer A."/>
            <person name="Rast P."/>
            <person name="Oberbeckmann S."/>
            <person name="Bunk B."/>
            <person name="Jeske O."/>
            <person name="Meyerdierks A."/>
            <person name="Storesund J.E."/>
            <person name="Kallscheuer N."/>
            <person name="Luecker S."/>
            <person name="Lage O.M."/>
            <person name="Pohl T."/>
            <person name="Merkel B.J."/>
            <person name="Hornburger P."/>
            <person name="Mueller R.-W."/>
            <person name="Bruemmer F."/>
            <person name="Labrenz M."/>
            <person name="Spormann A.M."/>
            <person name="Op Den Camp H."/>
            <person name="Overmann J."/>
            <person name="Amann R."/>
            <person name="Jetten M.S.M."/>
            <person name="Mascher T."/>
            <person name="Medema M.H."/>
            <person name="Devos D.P."/>
            <person name="Kaster A.-K."/>
            <person name="Ovreas L."/>
            <person name="Rohde M."/>
            <person name="Galperin M.Y."/>
            <person name="Jogler C."/>
        </authorList>
    </citation>
    <scope>NUCLEOTIDE SEQUENCE [LARGE SCALE GENOMIC DNA]</scope>
    <source>
        <strain evidence="5 6">Mal64</strain>
    </source>
</reference>
<evidence type="ECO:0000313" key="5">
    <source>
        <dbReference type="EMBL" id="TWT91060.1"/>
    </source>
</evidence>
<dbReference type="InterPro" id="IPR008920">
    <property type="entry name" value="TF_FadR/GntR_C"/>
</dbReference>
<dbReference type="Gene3D" id="1.10.10.10">
    <property type="entry name" value="Winged helix-like DNA-binding domain superfamily/Winged helix DNA-binding domain"/>
    <property type="match status" value="1"/>
</dbReference>
<keyword evidence="2" id="KW-0238">DNA-binding</keyword>
<dbReference type="InterPro" id="IPR000524">
    <property type="entry name" value="Tscrpt_reg_HTH_GntR"/>
</dbReference>
<evidence type="ECO:0000256" key="1">
    <source>
        <dbReference type="ARBA" id="ARBA00023015"/>
    </source>
</evidence>
<keyword evidence="3" id="KW-0804">Transcription</keyword>
<dbReference type="PANTHER" id="PTHR43537">
    <property type="entry name" value="TRANSCRIPTIONAL REGULATOR, GNTR FAMILY"/>
    <property type="match status" value="1"/>
</dbReference>
<dbReference type="SMART" id="SM00895">
    <property type="entry name" value="FCD"/>
    <property type="match status" value="1"/>
</dbReference>
<dbReference type="Pfam" id="PF07729">
    <property type="entry name" value="FCD"/>
    <property type="match status" value="1"/>
</dbReference>
<dbReference type="InterPro" id="IPR011711">
    <property type="entry name" value="GntR_C"/>
</dbReference>
<proteinExistence type="predicted"/>
<evidence type="ECO:0000313" key="6">
    <source>
        <dbReference type="Proteomes" id="UP000315440"/>
    </source>
</evidence>
<dbReference type="AlphaFoldDB" id="A0A5C5ZUZ4"/>
<evidence type="ECO:0000256" key="2">
    <source>
        <dbReference type="ARBA" id="ARBA00023125"/>
    </source>
</evidence>
<dbReference type="Pfam" id="PF00392">
    <property type="entry name" value="GntR"/>
    <property type="match status" value="1"/>
</dbReference>
<dbReference type="SMART" id="SM00345">
    <property type="entry name" value="HTH_GNTR"/>
    <property type="match status" value="1"/>
</dbReference>
<dbReference type="InterPro" id="IPR036390">
    <property type="entry name" value="WH_DNA-bd_sf"/>
</dbReference>
<feature type="domain" description="HTH gntR-type" evidence="4">
    <location>
        <begin position="5"/>
        <end position="72"/>
    </location>
</feature>